<accession>A0ACC2IXR2</accession>
<dbReference type="Proteomes" id="UP001153334">
    <property type="component" value="Unassembled WGS sequence"/>
</dbReference>
<evidence type="ECO:0000313" key="1">
    <source>
        <dbReference type="EMBL" id="KAJ8119944.1"/>
    </source>
</evidence>
<protein>
    <submittedName>
        <fullName evidence="1">Uncharacterized protein</fullName>
    </submittedName>
</protein>
<organism evidence="1 2">
    <name type="scientific">Nemania bipapillata</name>
    <dbReference type="NCBI Taxonomy" id="110536"/>
    <lineage>
        <taxon>Eukaryota</taxon>
        <taxon>Fungi</taxon>
        <taxon>Dikarya</taxon>
        <taxon>Ascomycota</taxon>
        <taxon>Pezizomycotina</taxon>
        <taxon>Sordariomycetes</taxon>
        <taxon>Xylariomycetidae</taxon>
        <taxon>Xylariales</taxon>
        <taxon>Xylariaceae</taxon>
        <taxon>Nemania</taxon>
    </lineage>
</organism>
<proteinExistence type="predicted"/>
<sequence length="274" mass="31202">MSRLIDRLPTPKQVREKRVIVLSRSRVGTFSLYQALGMLGYKAYHMAEVVRGGQTHMALFEEALRCKYLGAGKPYGKAEFDKWLADYDEIPQFFIEEFIRFYPDARFILTERSLDSWAKSMNNTAIPMFTATRSFPLSAIRRVDSFVEAFCSLHNALETVTYHGGECQDEKGVEASKRDTLQQAKTAKALTPKDHLLVAKLEDGFGWEQICPFLGHQIPEARYPRGNAPQEFHKMGNEILGPRIRRAGLMAVSAAVVPILSISIWYYVKAMKRQ</sequence>
<gene>
    <name evidence="1" type="ORF">ONZ43_g3220</name>
</gene>
<name>A0ACC2IXR2_9PEZI</name>
<comment type="caution">
    <text evidence="1">The sequence shown here is derived from an EMBL/GenBank/DDBJ whole genome shotgun (WGS) entry which is preliminary data.</text>
</comment>
<dbReference type="EMBL" id="JAPESX010000733">
    <property type="protein sequence ID" value="KAJ8119944.1"/>
    <property type="molecule type" value="Genomic_DNA"/>
</dbReference>
<evidence type="ECO:0000313" key="2">
    <source>
        <dbReference type="Proteomes" id="UP001153334"/>
    </source>
</evidence>
<reference evidence="1" key="1">
    <citation type="submission" date="2022-11" db="EMBL/GenBank/DDBJ databases">
        <title>Genome Sequence of Nemania bipapillata.</title>
        <authorList>
            <person name="Buettner E."/>
        </authorList>
    </citation>
    <scope>NUCLEOTIDE SEQUENCE</scope>
    <source>
        <strain evidence="1">CP14</strain>
    </source>
</reference>
<keyword evidence="2" id="KW-1185">Reference proteome</keyword>